<evidence type="ECO:0000313" key="3">
    <source>
        <dbReference type="EMBL" id="GHP09340.1"/>
    </source>
</evidence>
<proteinExistence type="predicted"/>
<name>A0A830HU99_9CHLO</name>
<accession>A0A830HU99</accession>
<keyword evidence="1" id="KW-0812">Transmembrane</keyword>
<protein>
    <submittedName>
        <fullName evidence="3">Uncharacterized protein</fullName>
    </submittedName>
</protein>
<keyword evidence="1" id="KW-1133">Transmembrane helix</keyword>
<dbReference type="EMBL" id="BNJQ01000024">
    <property type="protein sequence ID" value="GHP09340.1"/>
    <property type="molecule type" value="Genomic_DNA"/>
</dbReference>
<dbReference type="OrthoDB" id="1739384at2759"/>
<dbReference type="Proteomes" id="UP000660262">
    <property type="component" value="Unassembled WGS sequence"/>
</dbReference>
<evidence type="ECO:0000313" key="4">
    <source>
        <dbReference type="Proteomes" id="UP000660262"/>
    </source>
</evidence>
<dbReference type="AlphaFoldDB" id="A0A830HU99"/>
<keyword evidence="4" id="KW-1185">Reference proteome</keyword>
<keyword evidence="1" id="KW-0472">Membrane</keyword>
<organism evidence="3 4">
    <name type="scientific">Pycnococcus provasolii</name>
    <dbReference type="NCBI Taxonomy" id="41880"/>
    <lineage>
        <taxon>Eukaryota</taxon>
        <taxon>Viridiplantae</taxon>
        <taxon>Chlorophyta</taxon>
        <taxon>Pseudoscourfieldiophyceae</taxon>
        <taxon>Pseudoscourfieldiales</taxon>
        <taxon>Pycnococcaceae</taxon>
        <taxon>Pycnococcus</taxon>
    </lineage>
</organism>
<evidence type="ECO:0000256" key="1">
    <source>
        <dbReference type="SAM" id="Phobius"/>
    </source>
</evidence>
<sequence length="218" mass="22947">MCRHHRGVREGLQASAWTLMRDVDDDTDNSVVVPTSTSMIDMAVAHAHAHQLNRQKQAADDVDFGTMTIVVLAMALFAGLGVLPLYVAKVDATWEGPGLAVACGMMLAASFDLLEDGSNGNALGTTLPYLGNAGSHKVALLVGALLGIATMGSVKRFFSGNGDDGDDDDDDAARQIVKALNAAGMGNTKDDLCQGPGQREELSKAKQVQCLLYLLVCL</sequence>
<feature type="transmembrane region" description="Helical" evidence="1">
    <location>
        <begin position="134"/>
        <end position="154"/>
    </location>
</feature>
<dbReference type="EMBL" id="BNJQ01000006">
    <property type="protein sequence ID" value="GHP04053.1"/>
    <property type="molecule type" value="Genomic_DNA"/>
</dbReference>
<reference evidence="3" key="1">
    <citation type="submission" date="2020-10" db="EMBL/GenBank/DDBJ databases">
        <title>Unveiling of a novel bifunctional photoreceptor, Dualchrome1, isolated from a cosmopolitan green alga.</title>
        <authorList>
            <person name="Suzuki S."/>
            <person name="Kawachi M."/>
        </authorList>
    </citation>
    <scope>NUCLEOTIDE SEQUENCE</scope>
    <source>
        <strain evidence="3">NIES 2893</strain>
    </source>
</reference>
<evidence type="ECO:0000313" key="2">
    <source>
        <dbReference type="EMBL" id="GHP04053.1"/>
    </source>
</evidence>
<comment type="caution">
    <text evidence="3">The sequence shown here is derived from an EMBL/GenBank/DDBJ whole genome shotgun (WGS) entry which is preliminary data.</text>
</comment>
<feature type="transmembrane region" description="Helical" evidence="1">
    <location>
        <begin position="64"/>
        <end position="86"/>
    </location>
</feature>
<gene>
    <name evidence="2" type="ORF">PPROV_000280700</name>
    <name evidence="3" type="ORF">PPROV_000807600</name>
</gene>